<proteinExistence type="predicted"/>
<keyword evidence="2" id="KW-1185">Reference proteome</keyword>
<name>A0AAN6TRN3_9PEZI</name>
<dbReference type="AlphaFoldDB" id="A0AAN6TRN3"/>
<dbReference type="Proteomes" id="UP001302602">
    <property type="component" value="Unassembled WGS sequence"/>
</dbReference>
<evidence type="ECO:0000313" key="1">
    <source>
        <dbReference type="EMBL" id="KAK4119492.1"/>
    </source>
</evidence>
<evidence type="ECO:0000313" key="2">
    <source>
        <dbReference type="Proteomes" id="UP001302602"/>
    </source>
</evidence>
<reference evidence="1" key="2">
    <citation type="submission" date="2023-05" db="EMBL/GenBank/DDBJ databases">
        <authorList>
            <consortium name="Lawrence Berkeley National Laboratory"/>
            <person name="Steindorff A."/>
            <person name="Hensen N."/>
            <person name="Bonometti L."/>
            <person name="Westerberg I."/>
            <person name="Brannstrom I.O."/>
            <person name="Guillou S."/>
            <person name="Cros-Aarteil S."/>
            <person name="Calhoun S."/>
            <person name="Haridas S."/>
            <person name="Kuo A."/>
            <person name="Mondo S."/>
            <person name="Pangilinan J."/>
            <person name="Riley R."/>
            <person name="Labutti K."/>
            <person name="Andreopoulos B."/>
            <person name="Lipzen A."/>
            <person name="Chen C."/>
            <person name="Yanf M."/>
            <person name="Daum C."/>
            <person name="Ng V."/>
            <person name="Clum A."/>
            <person name="Ohm R."/>
            <person name="Martin F."/>
            <person name="Silar P."/>
            <person name="Natvig D."/>
            <person name="Lalanne C."/>
            <person name="Gautier V."/>
            <person name="Ament-Velasquez S.L."/>
            <person name="Kruys A."/>
            <person name="Hutchinson M.I."/>
            <person name="Powell A.J."/>
            <person name="Barry K."/>
            <person name="Miller A.N."/>
            <person name="Grigoriev I.V."/>
            <person name="Debuchy R."/>
            <person name="Gladieux P."/>
            <person name="Thoren M.H."/>
            <person name="Johannesson H."/>
        </authorList>
    </citation>
    <scope>NUCLEOTIDE SEQUENCE</scope>
    <source>
        <strain evidence="1">CBS 731.68</strain>
    </source>
</reference>
<dbReference type="RefSeq" id="XP_062643265.1">
    <property type="nucleotide sequence ID" value="XM_062797236.1"/>
</dbReference>
<sequence>MARTIREHSTSYRKRYPERYEPACSDEIILDDATVREITPMSPFLPAASTQTTHMEAWANADAPSRMKSETHAFYREYVHNDCFDVDELNGWSFYNLELVKTLLLYGEMDIILRVCASPEVDLRTWHSMDNAGWDLIYRMALLPYIALNLIHFFPDTWDLRSGRTGQKDYRQMRAYLVMLKALTQLRDGWIISEIAAYPHWQFFGINQKDGYVVKLHDQPEDQRDREGVPAELVSEIMDTAEYGPTTARLELQHHPFHRFNEKELAKYVKYCWQLLIRCDMMATALGLLIPWHELISDAMAYTLIGGGPDGKEWFATDHGKTLEDEKAWTYTFLY</sequence>
<comment type="caution">
    <text evidence="1">The sequence shown here is derived from an EMBL/GenBank/DDBJ whole genome shotgun (WGS) entry which is preliminary data.</text>
</comment>
<accession>A0AAN6TRN3</accession>
<dbReference type="EMBL" id="MU853248">
    <property type="protein sequence ID" value="KAK4119492.1"/>
    <property type="molecule type" value="Genomic_DNA"/>
</dbReference>
<protein>
    <submittedName>
        <fullName evidence="1">Uncharacterized protein</fullName>
    </submittedName>
</protein>
<reference evidence="1" key="1">
    <citation type="journal article" date="2023" name="Mol. Phylogenet. Evol.">
        <title>Genome-scale phylogeny and comparative genomics of the fungal order Sordariales.</title>
        <authorList>
            <person name="Hensen N."/>
            <person name="Bonometti L."/>
            <person name="Westerberg I."/>
            <person name="Brannstrom I.O."/>
            <person name="Guillou S."/>
            <person name="Cros-Aarteil S."/>
            <person name="Calhoun S."/>
            <person name="Haridas S."/>
            <person name="Kuo A."/>
            <person name="Mondo S."/>
            <person name="Pangilinan J."/>
            <person name="Riley R."/>
            <person name="LaButti K."/>
            <person name="Andreopoulos B."/>
            <person name="Lipzen A."/>
            <person name="Chen C."/>
            <person name="Yan M."/>
            <person name="Daum C."/>
            <person name="Ng V."/>
            <person name="Clum A."/>
            <person name="Steindorff A."/>
            <person name="Ohm R.A."/>
            <person name="Martin F."/>
            <person name="Silar P."/>
            <person name="Natvig D.O."/>
            <person name="Lalanne C."/>
            <person name="Gautier V."/>
            <person name="Ament-Velasquez S.L."/>
            <person name="Kruys A."/>
            <person name="Hutchinson M.I."/>
            <person name="Powell A.J."/>
            <person name="Barry K."/>
            <person name="Miller A.N."/>
            <person name="Grigoriev I.V."/>
            <person name="Debuchy R."/>
            <person name="Gladieux P."/>
            <person name="Hiltunen Thoren M."/>
            <person name="Johannesson H."/>
        </authorList>
    </citation>
    <scope>NUCLEOTIDE SEQUENCE</scope>
    <source>
        <strain evidence="1">CBS 731.68</strain>
    </source>
</reference>
<dbReference type="GeneID" id="87834003"/>
<organism evidence="1 2">
    <name type="scientific">Parathielavia appendiculata</name>
    <dbReference type="NCBI Taxonomy" id="2587402"/>
    <lineage>
        <taxon>Eukaryota</taxon>
        <taxon>Fungi</taxon>
        <taxon>Dikarya</taxon>
        <taxon>Ascomycota</taxon>
        <taxon>Pezizomycotina</taxon>
        <taxon>Sordariomycetes</taxon>
        <taxon>Sordariomycetidae</taxon>
        <taxon>Sordariales</taxon>
        <taxon>Chaetomiaceae</taxon>
        <taxon>Parathielavia</taxon>
    </lineage>
</organism>
<gene>
    <name evidence="1" type="ORF">N657DRAFT_693710</name>
</gene>